<sequence>MFLPSSFMESKRVLTLGICIFSRSYWKRKLKKQTVFLLEFRSLRLIYLQSFFLDEYVDVRGLEEEIV</sequence>
<gene>
    <name evidence="1" type="ORF">POPTR_017G038600</name>
</gene>
<dbReference type="EMBL" id="CM009306">
    <property type="protein sequence ID" value="PNS95108.1"/>
    <property type="molecule type" value="Genomic_DNA"/>
</dbReference>
<name>A0A2K1X2V9_POPTR</name>
<accession>A0A2K1X2V9</accession>
<reference evidence="1 2" key="1">
    <citation type="journal article" date="2006" name="Science">
        <title>The genome of black cottonwood, Populus trichocarpa (Torr. &amp; Gray).</title>
        <authorList>
            <person name="Tuskan G.A."/>
            <person name="Difazio S."/>
            <person name="Jansson S."/>
            <person name="Bohlmann J."/>
            <person name="Grigoriev I."/>
            <person name="Hellsten U."/>
            <person name="Putnam N."/>
            <person name="Ralph S."/>
            <person name="Rombauts S."/>
            <person name="Salamov A."/>
            <person name="Schein J."/>
            <person name="Sterck L."/>
            <person name="Aerts A."/>
            <person name="Bhalerao R.R."/>
            <person name="Bhalerao R.P."/>
            <person name="Blaudez D."/>
            <person name="Boerjan W."/>
            <person name="Brun A."/>
            <person name="Brunner A."/>
            <person name="Busov V."/>
            <person name="Campbell M."/>
            <person name="Carlson J."/>
            <person name="Chalot M."/>
            <person name="Chapman J."/>
            <person name="Chen G.L."/>
            <person name="Cooper D."/>
            <person name="Coutinho P.M."/>
            <person name="Couturier J."/>
            <person name="Covert S."/>
            <person name="Cronk Q."/>
            <person name="Cunningham R."/>
            <person name="Davis J."/>
            <person name="Degroeve S."/>
            <person name="Dejardin A."/>
            <person name="Depamphilis C."/>
            <person name="Detter J."/>
            <person name="Dirks B."/>
            <person name="Dubchak I."/>
            <person name="Duplessis S."/>
            <person name="Ehlting J."/>
            <person name="Ellis B."/>
            <person name="Gendler K."/>
            <person name="Goodstein D."/>
            <person name="Gribskov M."/>
            <person name="Grimwood J."/>
            <person name="Groover A."/>
            <person name="Gunter L."/>
            <person name="Hamberger B."/>
            <person name="Heinze B."/>
            <person name="Helariutta Y."/>
            <person name="Henrissat B."/>
            <person name="Holligan D."/>
            <person name="Holt R."/>
            <person name="Huang W."/>
            <person name="Islam-Faridi N."/>
            <person name="Jones S."/>
            <person name="Jones-Rhoades M."/>
            <person name="Jorgensen R."/>
            <person name="Joshi C."/>
            <person name="Kangasjarvi J."/>
            <person name="Karlsson J."/>
            <person name="Kelleher C."/>
            <person name="Kirkpatrick R."/>
            <person name="Kirst M."/>
            <person name="Kohler A."/>
            <person name="Kalluri U."/>
            <person name="Larimer F."/>
            <person name="Leebens-Mack J."/>
            <person name="Leple J.C."/>
            <person name="Locascio P."/>
            <person name="Lou Y."/>
            <person name="Lucas S."/>
            <person name="Martin F."/>
            <person name="Montanini B."/>
            <person name="Napoli C."/>
            <person name="Nelson D.R."/>
            <person name="Nelson C."/>
            <person name="Nieminen K."/>
            <person name="Nilsson O."/>
            <person name="Pereda V."/>
            <person name="Peter G."/>
            <person name="Philippe R."/>
            <person name="Pilate G."/>
            <person name="Poliakov A."/>
            <person name="Razumovskaya J."/>
            <person name="Richardson P."/>
            <person name="Rinaldi C."/>
            <person name="Ritland K."/>
            <person name="Rouze P."/>
            <person name="Ryaboy D."/>
            <person name="Schmutz J."/>
            <person name="Schrader J."/>
            <person name="Segerman B."/>
            <person name="Shin H."/>
            <person name="Siddiqui A."/>
            <person name="Sterky F."/>
            <person name="Terry A."/>
            <person name="Tsai C.J."/>
            <person name="Uberbacher E."/>
            <person name="Unneberg P."/>
            <person name="Vahala J."/>
            <person name="Wall K."/>
            <person name="Wessler S."/>
            <person name="Yang G."/>
            <person name="Yin T."/>
            <person name="Douglas C."/>
            <person name="Marra M."/>
            <person name="Sandberg G."/>
            <person name="Van de Peer Y."/>
            <person name="Rokhsar D."/>
        </authorList>
    </citation>
    <scope>NUCLEOTIDE SEQUENCE [LARGE SCALE GENOMIC DNA]</scope>
    <source>
        <strain evidence="2">cv. Nisqually</strain>
    </source>
</reference>
<keyword evidence="2" id="KW-1185">Reference proteome</keyword>
<dbReference type="AlphaFoldDB" id="A0A2K1X2V9"/>
<dbReference type="Proteomes" id="UP000006729">
    <property type="component" value="Chromosome 17"/>
</dbReference>
<protein>
    <submittedName>
        <fullName evidence="1">Uncharacterized protein</fullName>
    </submittedName>
</protein>
<proteinExistence type="predicted"/>
<organism evidence="1 2">
    <name type="scientific">Populus trichocarpa</name>
    <name type="common">Western balsam poplar</name>
    <name type="synonym">Populus balsamifera subsp. trichocarpa</name>
    <dbReference type="NCBI Taxonomy" id="3694"/>
    <lineage>
        <taxon>Eukaryota</taxon>
        <taxon>Viridiplantae</taxon>
        <taxon>Streptophyta</taxon>
        <taxon>Embryophyta</taxon>
        <taxon>Tracheophyta</taxon>
        <taxon>Spermatophyta</taxon>
        <taxon>Magnoliopsida</taxon>
        <taxon>eudicotyledons</taxon>
        <taxon>Gunneridae</taxon>
        <taxon>Pentapetalae</taxon>
        <taxon>rosids</taxon>
        <taxon>fabids</taxon>
        <taxon>Malpighiales</taxon>
        <taxon>Salicaceae</taxon>
        <taxon>Saliceae</taxon>
        <taxon>Populus</taxon>
    </lineage>
</organism>
<evidence type="ECO:0000313" key="2">
    <source>
        <dbReference type="Proteomes" id="UP000006729"/>
    </source>
</evidence>
<dbReference type="InParanoid" id="A0A2K1X2V9"/>
<evidence type="ECO:0000313" key="1">
    <source>
        <dbReference type="EMBL" id="PNS95108.1"/>
    </source>
</evidence>